<keyword evidence="1" id="KW-0472">Membrane</keyword>
<evidence type="ECO:0000313" key="2">
    <source>
        <dbReference type="EMBL" id="MBU2668243.1"/>
    </source>
</evidence>
<dbReference type="EMBL" id="JAHKKG010000011">
    <property type="protein sequence ID" value="MBU2668243.1"/>
    <property type="molecule type" value="Genomic_DNA"/>
</dbReference>
<proteinExistence type="predicted"/>
<reference evidence="2 3" key="1">
    <citation type="submission" date="2021-06" db="EMBL/GenBank/DDBJ databases">
        <title>Actinoplanes lichenicola sp. nov., and Actinoplanes ovalisporus sp. nov., isolated from lichen in Thailand.</title>
        <authorList>
            <person name="Saeng-In P."/>
            <person name="Kanchanasin P."/>
            <person name="Yuki M."/>
            <person name="Kudo T."/>
            <person name="Ohkuma M."/>
            <person name="Phongsopitanun W."/>
            <person name="Tanasupawat S."/>
        </authorList>
    </citation>
    <scope>NUCLEOTIDE SEQUENCE [LARGE SCALE GENOMIC DNA]</scope>
    <source>
        <strain evidence="2 3">NBRC 110975</strain>
    </source>
</reference>
<accession>A0ABS5YXY1</accession>
<dbReference type="Proteomes" id="UP001519654">
    <property type="component" value="Unassembled WGS sequence"/>
</dbReference>
<keyword evidence="1" id="KW-1133">Transmembrane helix</keyword>
<keyword evidence="3" id="KW-1185">Reference proteome</keyword>
<feature type="transmembrane region" description="Helical" evidence="1">
    <location>
        <begin position="138"/>
        <end position="160"/>
    </location>
</feature>
<comment type="caution">
    <text evidence="2">The sequence shown here is derived from an EMBL/GenBank/DDBJ whole genome shotgun (WGS) entry which is preliminary data.</text>
</comment>
<evidence type="ECO:0000313" key="3">
    <source>
        <dbReference type="Proteomes" id="UP001519654"/>
    </source>
</evidence>
<evidence type="ECO:0000256" key="1">
    <source>
        <dbReference type="SAM" id="Phobius"/>
    </source>
</evidence>
<feature type="transmembrane region" description="Helical" evidence="1">
    <location>
        <begin position="166"/>
        <end position="187"/>
    </location>
</feature>
<protein>
    <submittedName>
        <fullName evidence="2">Uncharacterized protein</fullName>
    </submittedName>
</protein>
<gene>
    <name evidence="2" type="ORF">KOI35_32500</name>
</gene>
<keyword evidence="1" id="KW-0812">Transmembrane</keyword>
<dbReference type="RefSeq" id="WP_215792511.1">
    <property type="nucleotide sequence ID" value="NZ_JAHKKG010000011.1"/>
</dbReference>
<name>A0ABS5YXY1_9ACTN</name>
<sequence>MALQIMEPASTELPDPDPTTATRYLSVGAYLDPHFRRRCLRDVYHDQRRFVAPSYGFDLVTVLWHCLRARRLAIAQDAAIVLCLLLTAVVDWRALAATVAALAALRTTSSARHVVRERFHEWSDGQRGTPTRSSRRSVAVLFGFAASWLITALLVAVVVARPAPAGAGPAIAAVVVVLVLPVGFALWRQKRVNEFAAERPAPAVGSNQRLRDINGQRNANTIVYSNFEPFIGAGDIDITWDFATRLVRKQPERPGGGRLSERKREFAEPPFTAGELIAYVRRHLEQLTTGEAETRIPNLTVTDRVFRSAREDGVRSLITDPDDVDEIIRNPTRPARHYLVCQVVSWGGEIVITVHVHIAVQGRSLYLAVTTTSMAPCNEQYRIVDLEGGHGAKAWLRALATGLRETPRTVAAAPKRLLTAVVEVAGLGRAFRRRGSRRPADRGALVSVRQLGTRDRLRNFPQSQDYRKFRRLIETRVHADVLDFLDEHGVDTAEYRARSASVMNIGLWNDGGNTTVNGDVGGTINPPAPEDGSGS</sequence>
<organism evidence="2 3">
    <name type="scientific">Paractinoplanes bogorensis</name>
    <dbReference type="NCBI Taxonomy" id="1610840"/>
    <lineage>
        <taxon>Bacteria</taxon>
        <taxon>Bacillati</taxon>
        <taxon>Actinomycetota</taxon>
        <taxon>Actinomycetes</taxon>
        <taxon>Micromonosporales</taxon>
        <taxon>Micromonosporaceae</taxon>
        <taxon>Paractinoplanes</taxon>
    </lineage>
</organism>